<keyword evidence="15" id="KW-1185">Reference proteome</keyword>
<evidence type="ECO:0000256" key="5">
    <source>
        <dbReference type="ARBA" id="ARBA00022801"/>
    </source>
</evidence>
<keyword evidence="3 11" id="KW-0028">Amino-acid biosynthesis</keyword>
<dbReference type="NCBIfam" id="NF010785">
    <property type="entry name" value="PRK14188.1"/>
    <property type="match status" value="1"/>
</dbReference>
<feature type="domain" description="Tetrahydrofolate dehydrogenase/cyclohydrolase catalytic" evidence="12">
    <location>
        <begin position="5"/>
        <end position="120"/>
    </location>
</feature>
<evidence type="ECO:0000256" key="8">
    <source>
        <dbReference type="ARBA" id="ARBA00023102"/>
    </source>
</evidence>
<comment type="catalytic activity">
    <reaction evidence="11">
        <text>(6R)-5,10-methylene-5,6,7,8-tetrahydrofolate + NADP(+) = (6R)-5,10-methenyltetrahydrofolate + NADPH</text>
        <dbReference type="Rhea" id="RHEA:22812"/>
        <dbReference type="ChEBI" id="CHEBI:15636"/>
        <dbReference type="ChEBI" id="CHEBI:57455"/>
        <dbReference type="ChEBI" id="CHEBI:57783"/>
        <dbReference type="ChEBI" id="CHEBI:58349"/>
        <dbReference type="EC" id="1.5.1.5"/>
    </reaction>
</comment>
<evidence type="ECO:0000256" key="2">
    <source>
        <dbReference type="ARBA" id="ARBA00022563"/>
    </source>
</evidence>
<keyword evidence="2 11" id="KW-0554">One-carbon metabolism</keyword>
<gene>
    <name evidence="11" type="primary">folD</name>
    <name evidence="14" type="ORF">WSI_03425</name>
</gene>
<dbReference type="Pfam" id="PF00763">
    <property type="entry name" value="THF_DHG_CYH"/>
    <property type="match status" value="1"/>
</dbReference>
<dbReference type="PRINTS" id="PR00085">
    <property type="entry name" value="THFDHDRGNASE"/>
</dbReference>
<keyword evidence="5 11" id="KW-0378">Hydrolase</keyword>
<keyword evidence="4 11" id="KW-0658">Purine biosynthesis</keyword>
<evidence type="ECO:0000256" key="7">
    <source>
        <dbReference type="ARBA" id="ARBA00023002"/>
    </source>
</evidence>
<reference evidence="14 15" key="1">
    <citation type="journal article" date="2013" name="Genome Announc.">
        <title>Complete Genome Sequence of a Chinese Strain of 'Candidatus Liberibacter asiaticus'.</title>
        <authorList>
            <person name="Lin H."/>
            <person name="Han C.S."/>
            <person name="Liu B."/>
            <person name="Lou B."/>
            <person name="Bai X."/>
            <person name="Deng C."/>
            <person name="Civerolo E.L."/>
            <person name="Gupta G."/>
        </authorList>
    </citation>
    <scope>NUCLEOTIDE SEQUENCE [LARGE SCALE GENOMIC DNA]</scope>
    <source>
        <strain evidence="15">gxpsy</strain>
    </source>
</reference>
<comment type="function">
    <text evidence="11">Catalyzes the oxidation of 5,10-methylenetetrahydrofolate to 5,10-methenyltetrahydrofolate and then the hydrolysis of 5,10-methenyltetrahydrofolate to 10-formyltetrahydrofolate.</text>
</comment>
<dbReference type="Pfam" id="PF02882">
    <property type="entry name" value="THF_DHG_CYH_C"/>
    <property type="match status" value="1"/>
</dbReference>
<evidence type="ECO:0000256" key="10">
    <source>
        <dbReference type="ARBA" id="ARBA00023268"/>
    </source>
</evidence>
<feature type="binding site" evidence="11">
    <location>
        <position position="234"/>
    </location>
    <ligand>
        <name>NADP(+)</name>
        <dbReference type="ChEBI" id="CHEBI:58349"/>
    </ligand>
</feature>
<feature type="binding site" evidence="11">
    <location>
        <begin position="168"/>
        <end position="170"/>
    </location>
    <ligand>
        <name>NADP(+)</name>
        <dbReference type="ChEBI" id="CHEBI:58349"/>
    </ligand>
</feature>
<keyword evidence="6 11" id="KW-0521">NADP</keyword>
<dbReference type="Gene3D" id="3.40.50.720">
    <property type="entry name" value="NAD(P)-binding Rossmann-like Domain"/>
    <property type="match status" value="1"/>
</dbReference>
<accession>A0ABN4B102</accession>
<dbReference type="SUPFAM" id="SSF53223">
    <property type="entry name" value="Aminoacid dehydrogenase-like, N-terminal domain"/>
    <property type="match status" value="1"/>
</dbReference>
<comment type="caution">
    <text evidence="11">Lacks conserved residue(s) required for the propagation of feature annotation.</text>
</comment>
<dbReference type="SUPFAM" id="SSF51735">
    <property type="entry name" value="NAD(P)-binding Rossmann-fold domains"/>
    <property type="match status" value="1"/>
</dbReference>
<dbReference type="EMBL" id="CP004005">
    <property type="protein sequence ID" value="AGH17055.1"/>
    <property type="molecule type" value="Genomic_DNA"/>
</dbReference>
<evidence type="ECO:0000256" key="9">
    <source>
        <dbReference type="ARBA" id="ARBA00023167"/>
    </source>
</evidence>
<keyword evidence="9 11" id="KW-0486">Methionine biosynthesis</keyword>
<evidence type="ECO:0000313" key="14">
    <source>
        <dbReference type="EMBL" id="AGH17055.1"/>
    </source>
</evidence>
<comment type="catalytic activity">
    <reaction evidence="11">
        <text>(6R)-5,10-methenyltetrahydrofolate + H2O = (6R)-10-formyltetrahydrofolate + H(+)</text>
        <dbReference type="Rhea" id="RHEA:23700"/>
        <dbReference type="ChEBI" id="CHEBI:15377"/>
        <dbReference type="ChEBI" id="CHEBI:15378"/>
        <dbReference type="ChEBI" id="CHEBI:57455"/>
        <dbReference type="ChEBI" id="CHEBI:195366"/>
        <dbReference type="EC" id="3.5.4.9"/>
    </reaction>
</comment>
<evidence type="ECO:0000256" key="3">
    <source>
        <dbReference type="ARBA" id="ARBA00022605"/>
    </source>
</evidence>
<organism evidence="14 15">
    <name type="scientific">Candidatus Liberibacter asiaticus str. gxpsy</name>
    <dbReference type="NCBI Taxonomy" id="1174529"/>
    <lineage>
        <taxon>Bacteria</taxon>
        <taxon>Pseudomonadati</taxon>
        <taxon>Pseudomonadota</taxon>
        <taxon>Alphaproteobacteria</taxon>
        <taxon>Hyphomicrobiales</taxon>
        <taxon>Rhizobiaceae</taxon>
        <taxon>Liberibacter</taxon>
    </lineage>
</organism>
<evidence type="ECO:0000256" key="1">
    <source>
        <dbReference type="ARBA" id="ARBA00004777"/>
    </source>
</evidence>
<keyword evidence="10 11" id="KW-0511">Multifunctional enzyme</keyword>
<dbReference type="EC" id="1.5.1.5" evidence="11"/>
<dbReference type="InterPro" id="IPR020630">
    <property type="entry name" value="THF_DH/CycHdrlase_cat_dom"/>
</dbReference>
<comment type="subunit">
    <text evidence="11">Homodimer.</text>
</comment>
<dbReference type="PANTHER" id="PTHR48099">
    <property type="entry name" value="C-1-TETRAHYDROFOLATE SYNTHASE, CYTOPLASMIC-RELATED"/>
    <property type="match status" value="1"/>
</dbReference>
<dbReference type="PANTHER" id="PTHR48099:SF5">
    <property type="entry name" value="C-1-TETRAHYDROFOLATE SYNTHASE, CYTOPLASMIC"/>
    <property type="match status" value="1"/>
</dbReference>
<dbReference type="InterPro" id="IPR036291">
    <property type="entry name" value="NAD(P)-bd_dom_sf"/>
</dbReference>
<dbReference type="PROSITE" id="PS00767">
    <property type="entry name" value="THF_DHG_CYH_2"/>
    <property type="match status" value="1"/>
</dbReference>
<dbReference type="InterPro" id="IPR046346">
    <property type="entry name" value="Aminoacid_DH-like_N_sf"/>
</dbReference>
<evidence type="ECO:0000256" key="4">
    <source>
        <dbReference type="ARBA" id="ARBA00022755"/>
    </source>
</evidence>
<keyword evidence="7 11" id="KW-0560">Oxidoreductase</keyword>
<keyword evidence="8 11" id="KW-0368">Histidine biosynthesis</keyword>
<dbReference type="RefSeq" id="WP_015452652.1">
    <property type="nucleotide sequence ID" value="NC_020549.1"/>
</dbReference>
<dbReference type="GeneID" id="93077046"/>
<sequence length="306" mass="32222">MGSLIDGKVVASVLTDKIAESVAFLKKETGVQVGLAVVLVGNDPASCSYVSAKTRMAKHCGFHSVQYNFPVDISQIDLENAVLSLNKDDSIHGILVQLPLPSTVSEQSIIQSIVPEKDVDGLHVVNAGKVMIGDFTTGLVPCTPAGAILLIEQFKGCDLSGQHAVVIGRSNLFGKPMGQLLLSRNATVTMAHSKTKNLPEICRTADILVVAVGRPRMVQVDWIKTGSLVIDVGINRINSPQLGKTVLVGDVADECKSVVGAITPVPGGVGPMTIAMLMANTVIAAYRSLGMKSPKFDAQSIAKKTI</sequence>
<dbReference type="InterPro" id="IPR000672">
    <property type="entry name" value="THF_DH/CycHdrlase"/>
</dbReference>
<evidence type="ECO:0000256" key="11">
    <source>
        <dbReference type="HAMAP-Rule" id="MF_01576"/>
    </source>
</evidence>
<protein>
    <recommendedName>
        <fullName evidence="11">Bifunctional protein FolD</fullName>
    </recommendedName>
    <domain>
        <recommendedName>
            <fullName evidence="11">Methylenetetrahydrofolate dehydrogenase</fullName>
            <ecNumber evidence="11">1.5.1.5</ecNumber>
        </recommendedName>
    </domain>
    <domain>
        <recommendedName>
            <fullName evidence="11">Methenyltetrahydrofolate cyclohydrolase</fullName>
            <ecNumber evidence="11">3.5.4.9</ecNumber>
        </recommendedName>
    </domain>
</protein>
<evidence type="ECO:0000313" key="15">
    <source>
        <dbReference type="Proteomes" id="UP000011820"/>
    </source>
</evidence>
<dbReference type="InterPro" id="IPR020867">
    <property type="entry name" value="THF_DH/CycHdrlase_CS"/>
</dbReference>
<proteinExistence type="inferred from homology"/>
<evidence type="ECO:0000259" key="13">
    <source>
        <dbReference type="Pfam" id="PF02882"/>
    </source>
</evidence>
<dbReference type="HAMAP" id="MF_01576">
    <property type="entry name" value="THF_DHG_CYH"/>
    <property type="match status" value="1"/>
</dbReference>
<dbReference type="EC" id="3.5.4.9" evidence="11"/>
<dbReference type="CDD" id="cd01080">
    <property type="entry name" value="NAD_bind_m-THF_DH_Cyclohyd"/>
    <property type="match status" value="1"/>
</dbReference>
<evidence type="ECO:0000259" key="12">
    <source>
        <dbReference type="Pfam" id="PF00763"/>
    </source>
</evidence>
<name>A0ABN4B102_LIBAS</name>
<evidence type="ECO:0000256" key="6">
    <source>
        <dbReference type="ARBA" id="ARBA00022857"/>
    </source>
</evidence>
<dbReference type="Gene3D" id="3.40.50.10860">
    <property type="entry name" value="Leucine Dehydrogenase, chain A, domain 1"/>
    <property type="match status" value="1"/>
</dbReference>
<dbReference type="InterPro" id="IPR020631">
    <property type="entry name" value="THF_DH/CycHdrlase_NAD-bd_dom"/>
</dbReference>
<dbReference type="Proteomes" id="UP000011820">
    <property type="component" value="Chromosome"/>
</dbReference>
<feature type="domain" description="Tetrahydrofolate dehydrogenase/cyclohydrolase NAD(P)-binding" evidence="13">
    <location>
        <begin position="141"/>
        <end position="287"/>
    </location>
</feature>
<comment type="similarity">
    <text evidence="11">Belongs to the tetrahydrofolate dehydrogenase/cyclohydrolase family.</text>
</comment>
<comment type="pathway">
    <text evidence="1 11">One-carbon metabolism; tetrahydrofolate interconversion.</text>
</comment>